<evidence type="ECO:0000313" key="4">
    <source>
        <dbReference type="Proteomes" id="UP000677228"/>
    </source>
</evidence>
<feature type="domain" description="Reverse transcriptase" evidence="1">
    <location>
        <begin position="1"/>
        <end position="208"/>
    </location>
</feature>
<dbReference type="PROSITE" id="PS50878">
    <property type="entry name" value="RT_POL"/>
    <property type="match status" value="1"/>
</dbReference>
<dbReference type="PANTHER" id="PTHR47027:SF20">
    <property type="entry name" value="REVERSE TRANSCRIPTASE-LIKE PROTEIN WITH RNA-DIRECTED DNA POLYMERASE DOMAIN"/>
    <property type="match status" value="1"/>
</dbReference>
<evidence type="ECO:0000313" key="2">
    <source>
        <dbReference type="EMBL" id="CAF1404783.1"/>
    </source>
</evidence>
<dbReference type="Pfam" id="PF00078">
    <property type="entry name" value="RVT_1"/>
    <property type="match status" value="1"/>
</dbReference>
<dbReference type="Proteomes" id="UP000677228">
    <property type="component" value="Unassembled WGS sequence"/>
</dbReference>
<dbReference type="InterPro" id="IPR043502">
    <property type="entry name" value="DNA/RNA_pol_sf"/>
</dbReference>
<comment type="caution">
    <text evidence="2">The sequence shown here is derived from an EMBL/GenBank/DDBJ whole genome shotgun (WGS) entry which is preliminary data.</text>
</comment>
<dbReference type="EMBL" id="CAJOBA010048278">
    <property type="protein sequence ID" value="CAF4210799.1"/>
    <property type="molecule type" value="Genomic_DNA"/>
</dbReference>
<dbReference type="Proteomes" id="UP000682733">
    <property type="component" value="Unassembled WGS sequence"/>
</dbReference>
<protein>
    <recommendedName>
        <fullName evidence="1">Reverse transcriptase domain-containing protein</fullName>
    </recommendedName>
</protein>
<name>A0A8S2FAY1_9BILA</name>
<sequence length="295" mass="34070">MDQIFTLKTTMETRRELNKPLFIYLIDITKAYDSVNRELLWKVCLKYGMSEKIVTLLEILYRNSRTKVRIEGELSDSFLIETGVLQAGIPSPILFNILFDFIIRKIVEGAGVDCVQFSYGSNDFYHGAGENYENFNILALLYADDLVAMCETADNLETFIRPFEKVTQEVGLTRSVKKTCIMTSKQLEEDHNRKFLKDREVVFPGFDITIRNQKIETVGSFNYLGCSLTSDQRPDSGISTRLSKVATAFNMLRHMIWSRKSIPIKSRLKVFRACVLRVYCMEVKRGLSQVYMYVE</sequence>
<dbReference type="SUPFAM" id="SSF56672">
    <property type="entry name" value="DNA/RNA polymerases"/>
    <property type="match status" value="1"/>
</dbReference>
<reference evidence="2" key="1">
    <citation type="submission" date="2021-02" db="EMBL/GenBank/DDBJ databases">
        <authorList>
            <person name="Nowell W R."/>
        </authorList>
    </citation>
    <scope>NUCLEOTIDE SEQUENCE</scope>
</reference>
<dbReference type="InterPro" id="IPR000477">
    <property type="entry name" value="RT_dom"/>
</dbReference>
<dbReference type="PANTHER" id="PTHR47027">
    <property type="entry name" value="REVERSE TRANSCRIPTASE DOMAIN-CONTAINING PROTEIN"/>
    <property type="match status" value="1"/>
</dbReference>
<accession>A0A8S2FAY1</accession>
<organism evidence="2 4">
    <name type="scientific">Didymodactylos carnosus</name>
    <dbReference type="NCBI Taxonomy" id="1234261"/>
    <lineage>
        <taxon>Eukaryota</taxon>
        <taxon>Metazoa</taxon>
        <taxon>Spiralia</taxon>
        <taxon>Gnathifera</taxon>
        <taxon>Rotifera</taxon>
        <taxon>Eurotatoria</taxon>
        <taxon>Bdelloidea</taxon>
        <taxon>Philodinida</taxon>
        <taxon>Philodinidae</taxon>
        <taxon>Didymodactylos</taxon>
    </lineage>
</organism>
<evidence type="ECO:0000313" key="3">
    <source>
        <dbReference type="EMBL" id="CAF4210799.1"/>
    </source>
</evidence>
<dbReference type="EMBL" id="CAJNOK010026542">
    <property type="protein sequence ID" value="CAF1404783.1"/>
    <property type="molecule type" value="Genomic_DNA"/>
</dbReference>
<evidence type="ECO:0000259" key="1">
    <source>
        <dbReference type="PROSITE" id="PS50878"/>
    </source>
</evidence>
<gene>
    <name evidence="2" type="ORF">OVA965_LOCUS33163</name>
    <name evidence="3" type="ORF">TMI583_LOCUS34044</name>
</gene>
<dbReference type="AlphaFoldDB" id="A0A8S2FAY1"/>
<proteinExistence type="predicted"/>